<proteinExistence type="predicted"/>
<dbReference type="Proteomes" id="UP001597260">
    <property type="component" value="Unassembled WGS sequence"/>
</dbReference>
<protein>
    <submittedName>
        <fullName evidence="1">SitI3 family protein</fullName>
    </submittedName>
</protein>
<name>A0ABW3YMC7_9ACTN</name>
<evidence type="ECO:0000313" key="1">
    <source>
        <dbReference type="EMBL" id="MFD1324587.1"/>
    </source>
</evidence>
<comment type="caution">
    <text evidence="1">The sequence shown here is derived from an EMBL/GenBank/DDBJ whole genome shotgun (WGS) entry which is preliminary data.</text>
</comment>
<sequence>MAIEYHLTLAGDIPLEQVAALAAPEAIEAPAPPGYPRLLSADLEESRGYTVSITSGSHGYYEAQDDDGSQWEWEPEAYVDATFRMSKNDLSRYGVPNMIAAVARVLAGRTEDAALTLNGDWLLLTRFGGELRKHNVATWYDENYDNIFGK</sequence>
<accession>A0ABW3YMC7</accession>
<organism evidence="1 2">
    <name type="scientific">Micromonospora sonneratiae</name>
    <dbReference type="NCBI Taxonomy" id="1184706"/>
    <lineage>
        <taxon>Bacteria</taxon>
        <taxon>Bacillati</taxon>
        <taxon>Actinomycetota</taxon>
        <taxon>Actinomycetes</taxon>
        <taxon>Micromonosporales</taxon>
        <taxon>Micromonosporaceae</taxon>
        <taxon>Micromonospora</taxon>
    </lineage>
</organism>
<gene>
    <name evidence="1" type="ORF">ACFQ4H_26215</name>
</gene>
<keyword evidence="2" id="KW-1185">Reference proteome</keyword>
<dbReference type="RefSeq" id="WP_377575458.1">
    <property type="nucleotide sequence ID" value="NZ_JBHTMP010000052.1"/>
</dbReference>
<reference evidence="2" key="1">
    <citation type="journal article" date="2019" name="Int. J. Syst. Evol. Microbiol.">
        <title>The Global Catalogue of Microorganisms (GCM) 10K type strain sequencing project: providing services to taxonomists for standard genome sequencing and annotation.</title>
        <authorList>
            <consortium name="The Broad Institute Genomics Platform"/>
            <consortium name="The Broad Institute Genome Sequencing Center for Infectious Disease"/>
            <person name="Wu L."/>
            <person name="Ma J."/>
        </authorList>
    </citation>
    <scope>NUCLEOTIDE SEQUENCE [LARGE SCALE GENOMIC DNA]</scope>
    <source>
        <strain evidence="2">JCM 31037</strain>
    </source>
</reference>
<evidence type="ECO:0000313" key="2">
    <source>
        <dbReference type="Proteomes" id="UP001597260"/>
    </source>
</evidence>
<dbReference type="EMBL" id="JBHTMP010000052">
    <property type="protein sequence ID" value="MFD1324587.1"/>
    <property type="molecule type" value="Genomic_DNA"/>
</dbReference>
<dbReference type="InterPro" id="IPR049799">
    <property type="entry name" value="SitI3-like"/>
</dbReference>
<dbReference type="NCBIfam" id="NF040657">
    <property type="entry name" value="immun_SitI3"/>
    <property type="match status" value="1"/>
</dbReference>